<sequence length="99" mass="10685">MDVVLVTGENVSKKSTFSLCLKPLATRRALYLSTVPSGFSFFFKTHLQPIGLQPGGKSVKCQVLLDSRESISSFMASCHKSASKEVKASWIVDGSSSNV</sequence>
<dbReference type="AlphaFoldDB" id="A0A6A4QU89"/>
<dbReference type="Proteomes" id="UP000447434">
    <property type="component" value="Chromosome 2"/>
</dbReference>
<reference evidence="4" key="1">
    <citation type="journal article" date="2020" name="Nat. Commun.">
        <title>Genome sequence of the cluster root forming white lupin.</title>
        <authorList>
            <person name="Hufnagel B."/>
            <person name="Marques A."/>
            <person name="Soriano A."/>
            <person name="Marques L."/>
            <person name="Divol F."/>
            <person name="Doumas P."/>
            <person name="Sallet E."/>
            <person name="Mancinotti D."/>
            <person name="Carrere S."/>
            <person name="Marande W."/>
            <person name="Arribat S."/>
            <person name="Keller J."/>
            <person name="Huneau C."/>
            <person name="Blein T."/>
            <person name="Aime D."/>
            <person name="Laguerre M."/>
            <person name="Taylor J."/>
            <person name="Schubert V."/>
            <person name="Nelson M."/>
            <person name="Geu-Flores F."/>
            <person name="Crespi M."/>
            <person name="Gallardo-Guerrero K."/>
            <person name="Delaux P.-M."/>
            <person name="Salse J."/>
            <person name="Berges H."/>
            <person name="Guyot R."/>
            <person name="Gouzy J."/>
            <person name="Peret B."/>
        </authorList>
    </citation>
    <scope>NUCLEOTIDE SEQUENCE [LARGE SCALE GENOMIC DNA]</scope>
    <source>
        <strain evidence="4">cv. Amiga</strain>
    </source>
</reference>
<dbReference type="EMBL" id="WOCE01000002">
    <property type="protein sequence ID" value="KAE9618269.1"/>
    <property type="molecule type" value="Genomic_DNA"/>
</dbReference>
<dbReference type="OrthoDB" id="1810448at2759"/>
<evidence type="ECO:0000313" key="3">
    <source>
        <dbReference type="EMBL" id="KAE9621605.1"/>
    </source>
</evidence>
<gene>
    <name evidence="3" type="ORF">Lalb_Chr01g0016561</name>
    <name evidence="1" type="ORF">Lalb_Chr02g0140931</name>
    <name evidence="2" type="ORF">Lalb_Chr02g0142381</name>
</gene>
<accession>A0A6A4QU89</accession>
<evidence type="ECO:0000313" key="1">
    <source>
        <dbReference type="EMBL" id="KAE9618269.1"/>
    </source>
</evidence>
<dbReference type="EMBL" id="WOCE01000002">
    <property type="protein sequence ID" value="KAE9618405.1"/>
    <property type="molecule type" value="Genomic_DNA"/>
</dbReference>
<dbReference type="EMBL" id="WOCE01000001">
    <property type="protein sequence ID" value="KAE9621605.1"/>
    <property type="molecule type" value="Genomic_DNA"/>
</dbReference>
<evidence type="ECO:0000313" key="2">
    <source>
        <dbReference type="EMBL" id="KAE9618405.1"/>
    </source>
</evidence>
<name>A0A6A4QU89_LUPAL</name>
<reference evidence="2" key="2">
    <citation type="journal article" date="2020" name="Nat. Commun.">
        <title>High-quality genome sequence of white lupin provides insight into soil exploration and seed quality.</title>
        <authorList>
            <person name="Hufnagel B."/>
            <person name="Marques A."/>
            <person name="Soriano A."/>
            <person name="Marques L."/>
            <person name="Divol F."/>
            <person name="Doumas P."/>
            <person name="Sallet E."/>
            <person name="Mancinotti D."/>
            <person name="Carrere S."/>
            <person name="Marande W."/>
            <person name="Arribat S."/>
            <person name="Keller J."/>
            <person name="Huneau C."/>
            <person name="Blein T."/>
            <person name="Aime D."/>
            <person name="Laguerre M."/>
            <person name="Taylor J."/>
            <person name="Schubert V."/>
            <person name="Nelson M."/>
            <person name="Geu-Flores F."/>
            <person name="Crespi M."/>
            <person name="Gallardo K."/>
            <person name="Delaux P.M."/>
            <person name="Salse J."/>
            <person name="Berges H."/>
            <person name="Guyot R."/>
            <person name="Gouzy J."/>
            <person name="Peret B."/>
        </authorList>
    </citation>
    <scope>NUCLEOTIDE SEQUENCE</scope>
    <source>
        <tissue evidence="2">Leaves</tissue>
    </source>
</reference>
<organism evidence="2 4">
    <name type="scientific">Lupinus albus</name>
    <name type="common">White lupine</name>
    <name type="synonym">Lupinus termis</name>
    <dbReference type="NCBI Taxonomy" id="3870"/>
    <lineage>
        <taxon>Eukaryota</taxon>
        <taxon>Viridiplantae</taxon>
        <taxon>Streptophyta</taxon>
        <taxon>Embryophyta</taxon>
        <taxon>Tracheophyta</taxon>
        <taxon>Spermatophyta</taxon>
        <taxon>Magnoliopsida</taxon>
        <taxon>eudicotyledons</taxon>
        <taxon>Gunneridae</taxon>
        <taxon>Pentapetalae</taxon>
        <taxon>rosids</taxon>
        <taxon>fabids</taxon>
        <taxon>Fabales</taxon>
        <taxon>Fabaceae</taxon>
        <taxon>Papilionoideae</taxon>
        <taxon>50 kb inversion clade</taxon>
        <taxon>genistoids sensu lato</taxon>
        <taxon>core genistoids</taxon>
        <taxon>Genisteae</taxon>
        <taxon>Lupinus</taxon>
    </lineage>
</organism>
<dbReference type="Proteomes" id="UP000447434">
    <property type="component" value="Chromosome 1"/>
</dbReference>
<keyword evidence="4" id="KW-1185">Reference proteome</keyword>
<proteinExistence type="predicted"/>
<comment type="caution">
    <text evidence="2">The sequence shown here is derived from an EMBL/GenBank/DDBJ whole genome shotgun (WGS) entry which is preliminary data.</text>
</comment>
<protein>
    <submittedName>
        <fullName evidence="2">Uncharacterized protein</fullName>
    </submittedName>
</protein>
<evidence type="ECO:0000313" key="4">
    <source>
        <dbReference type="Proteomes" id="UP000447434"/>
    </source>
</evidence>